<organism evidence="1 2">
    <name type="scientific">Trifolium medium</name>
    <dbReference type="NCBI Taxonomy" id="97028"/>
    <lineage>
        <taxon>Eukaryota</taxon>
        <taxon>Viridiplantae</taxon>
        <taxon>Streptophyta</taxon>
        <taxon>Embryophyta</taxon>
        <taxon>Tracheophyta</taxon>
        <taxon>Spermatophyta</taxon>
        <taxon>Magnoliopsida</taxon>
        <taxon>eudicotyledons</taxon>
        <taxon>Gunneridae</taxon>
        <taxon>Pentapetalae</taxon>
        <taxon>rosids</taxon>
        <taxon>fabids</taxon>
        <taxon>Fabales</taxon>
        <taxon>Fabaceae</taxon>
        <taxon>Papilionoideae</taxon>
        <taxon>50 kb inversion clade</taxon>
        <taxon>NPAAA clade</taxon>
        <taxon>Hologalegina</taxon>
        <taxon>IRL clade</taxon>
        <taxon>Trifolieae</taxon>
        <taxon>Trifolium</taxon>
    </lineage>
</organism>
<proteinExistence type="predicted"/>
<evidence type="ECO:0000313" key="2">
    <source>
        <dbReference type="Proteomes" id="UP000265520"/>
    </source>
</evidence>
<dbReference type="AlphaFoldDB" id="A0A392SFL9"/>
<feature type="non-terminal residue" evidence="1">
    <location>
        <position position="1"/>
    </location>
</feature>
<keyword evidence="2" id="KW-1185">Reference proteome</keyword>
<reference evidence="1 2" key="1">
    <citation type="journal article" date="2018" name="Front. Plant Sci.">
        <title>Red Clover (Trifolium pratense) and Zigzag Clover (T. medium) - A Picture of Genomic Similarities and Differences.</title>
        <authorList>
            <person name="Dluhosova J."/>
            <person name="Istvanek J."/>
            <person name="Nedelnik J."/>
            <person name="Repkova J."/>
        </authorList>
    </citation>
    <scope>NUCLEOTIDE SEQUENCE [LARGE SCALE GENOMIC DNA]</scope>
    <source>
        <strain evidence="2">cv. 10/8</strain>
        <tissue evidence="1">Leaf</tissue>
    </source>
</reference>
<name>A0A392SFL9_9FABA</name>
<comment type="caution">
    <text evidence="1">The sequence shown here is derived from an EMBL/GenBank/DDBJ whole genome shotgun (WGS) entry which is preliminary data.</text>
</comment>
<protein>
    <submittedName>
        <fullName evidence="1">Uncharacterized protein</fullName>
    </submittedName>
</protein>
<evidence type="ECO:0000313" key="1">
    <source>
        <dbReference type="EMBL" id="MCI47691.1"/>
    </source>
</evidence>
<accession>A0A392SFL9</accession>
<dbReference type="Proteomes" id="UP000265520">
    <property type="component" value="Unassembled WGS sequence"/>
</dbReference>
<sequence>FGKRMATVLAQWNHPNMEGAGGQILGAIFHS</sequence>
<dbReference type="EMBL" id="LXQA010375694">
    <property type="protein sequence ID" value="MCI47691.1"/>
    <property type="molecule type" value="Genomic_DNA"/>
</dbReference>